<organism evidence="1 2">
    <name type="scientific">Parasulfitobacter algicola</name>
    <dbReference type="NCBI Taxonomy" id="2614809"/>
    <lineage>
        <taxon>Bacteria</taxon>
        <taxon>Pseudomonadati</taxon>
        <taxon>Pseudomonadota</taxon>
        <taxon>Alphaproteobacteria</taxon>
        <taxon>Rhodobacterales</taxon>
        <taxon>Roseobacteraceae</taxon>
        <taxon>Parasulfitobacter</taxon>
    </lineage>
</organism>
<protein>
    <submittedName>
        <fullName evidence="1">Uncharacterized protein</fullName>
    </submittedName>
</protein>
<dbReference type="Pfam" id="PF20112">
    <property type="entry name" value="DUF6502"/>
    <property type="match status" value="1"/>
</dbReference>
<dbReference type="Proteomes" id="UP000777935">
    <property type="component" value="Unassembled WGS sequence"/>
</dbReference>
<name>A0ABX2IUH9_9RHOB</name>
<evidence type="ECO:0000313" key="1">
    <source>
        <dbReference type="EMBL" id="NSX53708.1"/>
    </source>
</evidence>
<keyword evidence="2" id="KW-1185">Reference proteome</keyword>
<evidence type="ECO:0000313" key="2">
    <source>
        <dbReference type="Proteomes" id="UP000777935"/>
    </source>
</evidence>
<accession>A0ABX2IUH9</accession>
<comment type="caution">
    <text evidence="1">The sequence shown here is derived from an EMBL/GenBank/DDBJ whole genome shotgun (WGS) entry which is preliminary data.</text>
</comment>
<dbReference type="EMBL" id="JABUFE010000001">
    <property type="protein sequence ID" value="NSX53708.1"/>
    <property type="molecule type" value="Genomic_DNA"/>
</dbReference>
<sequence length="248" mass="27990">MKSVIEITLRAFVRLLVAKGIGFPDAAETLKKLYIKAAQDLTTDGKLTDSRISVMTGLQRRDVARLRNIPEPADSKPNHQVRLMALWQTDPAYKDHPTLPRTGPAPSFEALSRDIRKDVHPRTVLEHLLTADAVSYDADTDHVRLEQSSYQPMAGSDDQMAYLAQNLADHSEAAVQNVLTEPSPYFDRSVHYNNLPKEAVLALQNEYHHGQMKLLKALNQKAARLQTDQPGYRFRAGGYFFHQKQDTE</sequence>
<gene>
    <name evidence="1" type="ORF">HRQ87_02740</name>
</gene>
<reference evidence="1 2" key="1">
    <citation type="submission" date="2020-06" db="EMBL/GenBank/DDBJ databases">
        <title>Sulfitobacter algicola sp. nov., isolated from green algae.</title>
        <authorList>
            <person name="Wang C."/>
        </authorList>
    </citation>
    <scope>NUCLEOTIDE SEQUENCE [LARGE SCALE GENOMIC DNA]</scope>
    <source>
        <strain evidence="1 2">1151</strain>
    </source>
</reference>
<dbReference type="InterPro" id="IPR045445">
    <property type="entry name" value="DUF6502"/>
</dbReference>
<dbReference type="RefSeq" id="WP_174134947.1">
    <property type="nucleotide sequence ID" value="NZ_JABUFE010000001.1"/>
</dbReference>
<proteinExistence type="predicted"/>